<dbReference type="PROSITE" id="PS00678">
    <property type="entry name" value="WD_REPEATS_1"/>
    <property type="match status" value="2"/>
</dbReference>
<evidence type="ECO:0000256" key="5">
    <source>
        <dbReference type="SAM" id="MobiDB-lite"/>
    </source>
</evidence>
<name>A0AAV5RG57_STABA</name>
<keyword evidence="3" id="KW-0677">Repeat</keyword>
<dbReference type="Gene3D" id="2.130.10.10">
    <property type="entry name" value="YVTN repeat-like/Quinoprotein amine dehydrogenase"/>
    <property type="match status" value="2"/>
</dbReference>
<feature type="region of interest" description="Disordered" evidence="5">
    <location>
        <begin position="1"/>
        <end position="21"/>
    </location>
</feature>
<feature type="region of interest" description="Disordered" evidence="5">
    <location>
        <begin position="476"/>
        <end position="504"/>
    </location>
</feature>
<dbReference type="PROSITE" id="PS50294">
    <property type="entry name" value="WD_REPEATS_REGION"/>
    <property type="match status" value="1"/>
</dbReference>
<accession>A0AAV5RG57</accession>
<dbReference type="EMBL" id="BTGC01000003">
    <property type="protein sequence ID" value="GMM49972.1"/>
    <property type="molecule type" value="Genomic_DNA"/>
</dbReference>
<dbReference type="AlphaFoldDB" id="A0AAV5RG57"/>
<dbReference type="SMART" id="SM00320">
    <property type="entry name" value="WD40"/>
    <property type="match status" value="5"/>
</dbReference>
<organism evidence="6 7">
    <name type="scientific">Starmerella bacillaris</name>
    <name type="common">Yeast</name>
    <name type="synonym">Candida zemplinina</name>
    <dbReference type="NCBI Taxonomy" id="1247836"/>
    <lineage>
        <taxon>Eukaryota</taxon>
        <taxon>Fungi</taxon>
        <taxon>Dikarya</taxon>
        <taxon>Ascomycota</taxon>
        <taxon>Saccharomycotina</taxon>
        <taxon>Dipodascomycetes</taxon>
        <taxon>Dipodascales</taxon>
        <taxon>Trichomonascaceae</taxon>
        <taxon>Starmerella</taxon>
    </lineage>
</organism>
<keyword evidence="1" id="KW-0597">Phosphoprotein</keyword>
<dbReference type="InterPro" id="IPR020472">
    <property type="entry name" value="WD40_PAC1"/>
</dbReference>
<dbReference type="InterPro" id="IPR019775">
    <property type="entry name" value="WD40_repeat_CS"/>
</dbReference>
<keyword evidence="7" id="KW-1185">Reference proteome</keyword>
<evidence type="ECO:0000256" key="1">
    <source>
        <dbReference type="ARBA" id="ARBA00022553"/>
    </source>
</evidence>
<dbReference type="InterPro" id="IPR001680">
    <property type="entry name" value="WD40_rpt"/>
</dbReference>
<reference evidence="6 7" key="1">
    <citation type="journal article" date="2023" name="Elife">
        <title>Identification of key yeast species and microbe-microbe interactions impacting larval growth of Drosophila in the wild.</title>
        <authorList>
            <person name="Mure A."/>
            <person name="Sugiura Y."/>
            <person name="Maeda R."/>
            <person name="Honda K."/>
            <person name="Sakurai N."/>
            <person name="Takahashi Y."/>
            <person name="Watada M."/>
            <person name="Katoh T."/>
            <person name="Gotoh A."/>
            <person name="Gotoh Y."/>
            <person name="Taniguchi I."/>
            <person name="Nakamura K."/>
            <person name="Hayashi T."/>
            <person name="Katayama T."/>
            <person name="Uemura T."/>
            <person name="Hattori Y."/>
        </authorList>
    </citation>
    <scope>NUCLEOTIDE SEQUENCE [LARGE SCALE GENOMIC DNA]</scope>
    <source>
        <strain evidence="6 7">SB-73</strain>
    </source>
</reference>
<dbReference type="InterPro" id="IPR036322">
    <property type="entry name" value="WD40_repeat_dom_sf"/>
</dbReference>
<comment type="caution">
    <text evidence="6">The sequence shown here is derived from an EMBL/GenBank/DDBJ whole genome shotgun (WGS) entry which is preliminary data.</text>
</comment>
<evidence type="ECO:0000256" key="2">
    <source>
        <dbReference type="ARBA" id="ARBA00022574"/>
    </source>
</evidence>
<evidence type="ECO:0000313" key="6">
    <source>
        <dbReference type="EMBL" id="GMM49972.1"/>
    </source>
</evidence>
<feature type="compositionally biased region" description="Acidic residues" evidence="5">
    <location>
        <begin position="486"/>
        <end position="504"/>
    </location>
</feature>
<dbReference type="PANTHER" id="PTHR14091:SF0">
    <property type="entry name" value="PERIODIC TRYPTOPHAN PROTEIN 1 HOMOLOG"/>
    <property type="match status" value="1"/>
</dbReference>
<dbReference type="PANTHER" id="PTHR14091">
    <property type="entry name" value="PERIODIC TRYPTOPHAN PROTEIN 1"/>
    <property type="match status" value="1"/>
</dbReference>
<evidence type="ECO:0000256" key="4">
    <source>
        <dbReference type="PROSITE-ProRule" id="PRU00221"/>
    </source>
</evidence>
<dbReference type="InterPro" id="IPR044285">
    <property type="entry name" value="PWP1"/>
</dbReference>
<protein>
    <submittedName>
        <fullName evidence="6">rRNA-processing protein</fullName>
    </submittedName>
</protein>
<keyword evidence="2 4" id="KW-0853">WD repeat</keyword>
<feature type="repeat" description="WD" evidence="4">
    <location>
        <begin position="379"/>
        <end position="413"/>
    </location>
</feature>
<feature type="region of interest" description="Disordered" evidence="5">
    <location>
        <begin position="41"/>
        <end position="69"/>
    </location>
</feature>
<sequence length="504" mass="55901">MITAARWVPKGAAAQHPRHAELDERELQRIKELANLELEDATEDLNEISDKAANPPIPAAAEEEDDDLKDFHMEDYDKELEEERNSTITGVRNLAYYENEEDDEYLTLGDDQDRKEEEEELEIDKSDNLLLTAKTEDDVSLLEVHVYQEGGDNLYVHHDVMLPSFPLCLEWLPITPNSASTADSAQLKPGNFVAIGTFEPEIEIWDLDVVDAMFPTTILGSFDRPDAKPKGTGKKKKKLKQANSKYHVDAVLTLASNRLQPNLLASGSADCTIKLWDLSSSSTDSAALSIQDYHKGKISSLSWNPSEASVLLSGGYDKRALVGDVRASDILQGKRAFNVSSDIESVKWDSNGTNFYVGTESGQVYKFDARQESKPVWTLQAHDAEISSFDINEYVDGLMITGSSDSQVKLWNVGGDKPSMVLSRDFDVGRVFSVGFGPDKDTRSIVSIGGSKGSVKVWDAFSNKAVRQTFNISHNEAHTDRILEPGNDDDSEESDRDIGDEELN</sequence>
<dbReference type="GO" id="GO:0005634">
    <property type="term" value="C:nucleus"/>
    <property type="evidence" value="ECO:0007669"/>
    <property type="project" value="TreeGrafter"/>
</dbReference>
<dbReference type="SUPFAM" id="SSF50978">
    <property type="entry name" value="WD40 repeat-like"/>
    <property type="match status" value="1"/>
</dbReference>
<dbReference type="Proteomes" id="UP001362899">
    <property type="component" value="Unassembled WGS sequence"/>
</dbReference>
<proteinExistence type="predicted"/>
<dbReference type="InterPro" id="IPR015943">
    <property type="entry name" value="WD40/YVTN_repeat-like_dom_sf"/>
</dbReference>
<evidence type="ECO:0000313" key="7">
    <source>
        <dbReference type="Proteomes" id="UP001362899"/>
    </source>
</evidence>
<dbReference type="PRINTS" id="PR00320">
    <property type="entry name" value="GPROTEINBRPT"/>
</dbReference>
<feature type="repeat" description="WD" evidence="4">
    <location>
        <begin position="244"/>
        <end position="286"/>
    </location>
</feature>
<dbReference type="Pfam" id="PF00400">
    <property type="entry name" value="WD40"/>
    <property type="match status" value="3"/>
</dbReference>
<evidence type="ECO:0000256" key="3">
    <source>
        <dbReference type="ARBA" id="ARBA00022737"/>
    </source>
</evidence>
<dbReference type="GO" id="GO:0006364">
    <property type="term" value="P:rRNA processing"/>
    <property type="evidence" value="ECO:0007669"/>
    <property type="project" value="InterPro"/>
</dbReference>
<dbReference type="PROSITE" id="PS50082">
    <property type="entry name" value="WD_REPEATS_2"/>
    <property type="match status" value="2"/>
</dbReference>
<gene>
    <name evidence="6" type="ORF">DASB73_009300</name>
</gene>